<dbReference type="CDD" id="cd00419">
    <property type="entry name" value="Ferrochelatase_C"/>
    <property type="match status" value="1"/>
</dbReference>
<dbReference type="GO" id="GO:0046872">
    <property type="term" value="F:metal ion binding"/>
    <property type="evidence" value="ECO:0007669"/>
    <property type="project" value="UniProtKB-KW"/>
</dbReference>
<name>A0A0R2U6V2_9GAMM</name>
<keyword evidence="5 7" id="KW-0627">Porphyrin biosynthesis</keyword>
<keyword evidence="7" id="KW-0963">Cytoplasm</keyword>
<dbReference type="Gene3D" id="3.40.50.1400">
    <property type="match status" value="2"/>
</dbReference>
<comment type="pathway">
    <text evidence="7">Porphyrin-containing compound metabolism; protoheme biosynthesis; protoheme from protoporphyrin-IX: step 1/1.</text>
</comment>
<accession>A0A0R2U6V2</accession>
<evidence type="ECO:0000256" key="2">
    <source>
        <dbReference type="ARBA" id="ARBA00023004"/>
    </source>
</evidence>
<dbReference type="AlphaFoldDB" id="A0A0R2U6V2"/>
<dbReference type="PANTHER" id="PTHR11108:SF1">
    <property type="entry name" value="FERROCHELATASE, MITOCHONDRIAL"/>
    <property type="match status" value="1"/>
</dbReference>
<dbReference type="HAMAP" id="MF_00323">
    <property type="entry name" value="Ferrochelatase"/>
    <property type="match status" value="1"/>
</dbReference>
<evidence type="ECO:0000313" key="9">
    <source>
        <dbReference type="EMBL" id="KRO95305.1"/>
    </source>
</evidence>
<evidence type="ECO:0000256" key="8">
    <source>
        <dbReference type="RuleBase" id="RU004185"/>
    </source>
</evidence>
<dbReference type="CDD" id="cd03411">
    <property type="entry name" value="Ferrochelatase_N"/>
    <property type="match status" value="1"/>
</dbReference>
<keyword evidence="2 7" id="KW-0408">Iron</keyword>
<dbReference type="STRING" id="1655612.ABS10_00290"/>
<reference evidence="9 10" key="1">
    <citation type="submission" date="2015-10" db="EMBL/GenBank/DDBJ databases">
        <title>Metagenome-Assembled Genomes uncover a global brackish microbiome.</title>
        <authorList>
            <person name="Hugerth L.W."/>
            <person name="Larsson J."/>
            <person name="Alneberg J."/>
            <person name="Lindh M.V."/>
            <person name="Legrand C."/>
            <person name="Pinhassi J."/>
            <person name="Andersson A.F."/>
        </authorList>
    </citation>
    <scope>NUCLEOTIDE SEQUENCE [LARGE SCALE GENOMIC DNA]</scope>
    <source>
        <strain evidence="9">BACL1 MAG-120820-bin45</strain>
    </source>
</reference>
<dbReference type="Proteomes" id="UP000051027">
    <property type="component" value="Unassembled WGS sequence"/>
</dbReference>
<organism evidence="9 10">
    <name type="scientific">SAR86 cluster bacterium BACL1 MAG-120820-bin45</name>
    <dbReference type="NCBI Taxonomy" id="1655612"/>
    <lineage>
        <taxon>Bacteria</taxon>
        <taxon>Pseudomonadati</taxon>
        <taxon>Pseudomonadota</taxon>
        <taxon>Gammaproteobacteria</taxon>
        <taxon>SAR86 cluster</taxon>
    </lineage>
</organism>
<evidence type="ECO:0000256" key="7">
    <source>
        <dbReference type="HAMAP-Rule" id="MF_00323"/>
    </source>
</evidence>
<dbReference type="GO" id="GO:0006783">
    <property type="term" value="P:heme biosynthetic process"/>
    <property type="evidence" value="ECO:0007669"/>
    <property type="project" value="UniProtKB-UniRule"/>
</dbReference>
<comment type="subcellular location">
    <subcellularLocation>
        <location evidence="7">Cytoplasm</location>
    </subcellularLocation>
</comment>
<dbReference type="SUPFAM" id="SSF53800">
    <property type="entry name" value="Chelatase"/>
    <property type="match status" value="1"/>
</dbReference>
<dbReference type="InterPro" id="IPR033644">
    <property type="entry name" value="Ferrochelatase_C"/>
</dbReference>
<dbReference type="InterPro" id="IPR001015">
    <property type="entry name" value="Ferrochelatase"/>
</dbReference>
<evidence type="ECO:0000256" key="4">
    <source>
        <dbReference type="ARBA" id="ARBA00023239"/>
    </source>
</evidence>
<feature type="binding site" evidence="7">
    <location>
        <position position="192"/>
    </location>
    <ligand>
        <name>Fe(2+)</name>
        <dbReference type="ChEBI" id="CHEBI:29033"/>
    </ligand>
</feature>
<comment type="catalytic activity">
    <reaction evidence="7">
        <text>heme b + 2 H(+) = protoporphyrin IX + Fe(2+)</text>
        <dbReference type="Rhea" id="RHEA:22584"/>
        <dbReference type="ChEBI" id="CHEBI:15378"/>
        <dbReference type="ChEBI" id="CHEBI:29033"/>
        <dbReference type="ChEBI" id="CHEBI:57306"/>
        <dbReference type="ChEBI" id="CHEBI:60344"/>
        <dbReference type="EC" id="4.98.1.1"/>
    </reaction>
</comment>
<dbReference type="GO" id="GO:0004325">
    <property type="term" value="F:ferrochelatase activity"/>
    <property type="evidence" value="ECO:0007669"/>
    <property type="project" value="UniProtKB-UniRule"/>
</dbReference>
<dbReference type="Pfam" id="PF00762">
    <property type="entry name" value="Ferrochelatase"/>
    <property type="match status" value="1"/>
</dbReference>
<evidence type="ECO:0000256" key="3">
    <source>
        <dbReference type="ARBA" id="ARBA00023133"/>
    </source>
</evidence>
<sequence length="338" mass="38758">MNKPALLLVNLGTPDSPSYFHVFKYLREFLMDGRVIDVPAFFRFILVTLIICPLRSYSSGKIYKQLWDLSGGESPLLKNTRELALKVDAAQDRFNVFYAMRYQTPSIKNTLKLIQATNPSDLVVMPLFPHYASATSGSVYQEVTKQLSKSWVIPNFNFIAQYYDHPAFIQAWIEAAKKHNLDDYDKILFSYHGLPKSQVNKVYSDMQCDGKNCEHEINEDNHYCYKATVYETSKLIAEGLNIPRDKYEVSFQSRLTNNWLEPFSDDVLKSYPGQGIKKVLVFSPAFTADCLETIIEIGHEYKELFEAAGGQKLDYVESLNFSDSWVQAIIEIVNSKVR</sequence>
<comment type="caution">
    <text evidence="9">The sequence shown here is derived from an EMBL/GenBank/DDBJ whole genome shotgun (WGS) entry which is preliminary data.</text>
</comment>
<dbReference type="UniPathway" id="UPA00252">
    <property type="reaction ID" value="UER00325"/>
</dbReference>
<keyword evidence="7" id="KW-0479">Metal-binding</keyword>
<comment type="catalytic activity">
    <reaction evidence="6">
        <text>Fe-coproporphyrin III + 2 H(+) = coproporphyrin III + Fe(2+)</text>
        <dbReference type="Rhea" id="RHEA:49572"/>
        <dbReference type="ChEBI" id="CHEBI:15378"/>
        <dbReference type="ChEBI" id="CHEBI:29033"/>
        <dbReference type="ChEBI" id="CHEBI:68438"/>
        <dbReference type="ChEBI" id="CHEBI:131725"/>
        <dbReference type="EC" id="4.99.1.9"/>
    </reaction>
    <physiologicalReaction direction="right-to-left" evidence="6">
        <dbReference type="Rhea" id="RHEA:49574"/>
    </physiologicalReaction>
</comment>
<dbReference type="EMBL" id="LICS01000038">
    <property type="protein sequence ID" value="KRO95305.1"/>
    <property type="molecule type" value="Genomic_DNA"/>
</dbReference>
<comment type="function">
    <text evidence="7">Catalyzes the ferrous insertion into protoporphyrin IX.</text>
</comment>
<dbReference type="InterPro" id="IPR033659">
    <property type="entry name" value="Ferrochelatase_N"/>
</dbReference>
<protein>
    <recommendedName>
        <fullName evidence="7">Ferrochelatase</fullName>
        <ecNumber evidence="7">4.98.1.1</ecNumber>
    </recommendedName>
    <alternativeName>
        <fullName evidence="7">Heme synthase</fullName>
    </alternativeName>
    <alternativeName>
        <fullName evidence="7">Protoheme ferro-lyase</fullName>
    </alternativeName>
</protein>
<evidence type="ECO:0000256" key="5">
    <source>
        <dbReference type="ARBA" id="ARBA00023244"/>
    </source>
</evidence>
<feature type="binding site" evidence="7">
    <location>
        <position position="292"/>
    </location>
    <ligand>
        <name>Fe(2+)</name>
        <dbReference type="ChEBI" id="CHEBI:29033"/>
    </ligand>
</feature>
<keyword evidence="4 7" id="KW-0456">Lyase</keyword>
<keyword evidence="3 7" id="KW-0350">Heme biosynthesis</keyword>
<evidence type="ECO:0000256" key="1">
    <source>
        <dbReference type="ARBA" id="ARBA00007718"/>
    </source>
</evidence>
<dbReference type="PANTHER" id="PTHR11108">
    <property type="entry name" value="FERROCHELATASE"/>
    <property type="match status" value="1"/>
</dbReference>
<comment type="similarity">
    <text evidence="1 7 8">Belongs to the ferrochelatase family.</text>
</comment>
<proteinExistence type="inferred from homology"/>
<evidence type="ECO:0000256" key="6">
    <source>
        <dbReference type="ARBA" id="ARBA00024536"/>
    </source>
</evidence>
<gene>
    <name evidence="7" type="primary">hemH</name>
    <name evidence="9" type="ORF">ABS10_00290</name>
</gene>
<evidence type="ECO:0000313" key="10">
    <source>
        <dbReference type="Proteomes" id="UP000051027"/>
    </source>
</evidence>
<dbReference type="EC" id="4.98.1.1" evidence="7"/>
<dbReference type="NCBIfam" id="TIGR00109">
    <property type="entry name" value="hemH"/>
    <property type="match status" value="1"/>
</dbReference>
<dbReference type="GO" id="GO:0005737">
    <property type="term" value="C:cytoplasm"/>
    <property type="evidence" value="ECO:0007669"/>
    <property type="project" value="UniProtKB-SubCell"/>
</dbReference>